<keyword evidence="1" id="KW-0472">Membrane</keyword>
<dbReference type="Pfam" id="PF04892">
    <property type="entry name" value="VanZ"/>
    <property type="match status" value="1"/>
</dbReference>
<organism evidence="3 4">
    <name type="scientific">Echinicola soli</name>
    <dbReference type="NCBI Taxonomy" id="2591634"/>
    <lineage>
        <taxon>Bacteria</taxon>
        <taxon>Pseudomonadati</taxon>
        <taxon>Bacteroidota</taxon>
        <taxon>Cytophagia</taxon>
        <taxon>Cytophagales</taxon>
        <taxon>Cyclobacteriaceae</taxon>
        <taxon>Echinicola</taxon>
    </lineage>
</organism>
<dbReference type="PANTHER" id="PTHR28008:SF1">
    <property type="entry name" value="DOMAIN PROTEIN, PUTATIVE (AFU_ORTHOLOGUE AFUA_3G10980)-RELATED"/>
    <property type="match status" value="1"/>
</dbReference>
<feature type="transmembrane region" description="Helical" evidence="1">
    <location>
        <begin position="114"/>
        <end position="132"/>
    </location>
</feature>
<dbReference type="KEGG" id="echi:FKX85_19160"/>
<dbReference type="EMBL" id="CP041253">
    <property type="protein sequence ID" value="QDH81633.1"/>
    <property type="molecule type" value="Genomic_DNA"/>
</dbReference>
<keyword evidence="1" id="KW-0812">Transmembrane</keyword>
<protein>
    <submittedName>
        <fullName evidence="3">VanZ family protein</fullName>
    </submittedName>
</protein>
<dbReference type="OrthoDB" id="1524985at2"/>
<dbReference type="NCBIfam" id="NF037970">
    <property type="entry name" value="vanZ_1"/>
    <property type="match status" value="1"/>
</dbReference>
<gene>
    <name evidence="3" type="ORF">FKX85_19160</name>
</gene>
<feature type="transmembrane region" description="Helical" evidence="1">
    <location>
        <begin position="53"/>
        <end position="70"/>
    </location>
</feature>
<evidence type="ECO:0000313" key="4">
    <source>
        <dbReference type="Proteomes" id="UP000316614"/>
    </source>
</evidence>
<feature type="domain" description="VanZ-like" evidence="2">
    <location>
        <begin position="44"/>
        <end position="131"/>
    </location>
</feature>
<keyword evidence="4" id="KW-1185">Reference proteome</keyword>
<keyword evidence="1" id="KW-1133">Transmembrane helix</keyword>
<proteinExistence type="predicted"/>
<dbReference type="PANTHER" id="PTHR28008">
    <property type="entry name" value="DOMAIN PROTEIN, PUTATIVE (AFU_ORTHOLOGUE AFUA_3G10980)-RELATED"/>
    <property type="match status" value="1"/>
</dbReference>
<reference evidence="3 4" key="1">
    <citation type="submission" date="2019-06" db="EMBL/GenBank/DDBJ databases">
        <title>Echinicola alkalisoli sp. nov. isolated from saline soil.</title>
        <authorList>
            <person name="Sun J.-Q."/>
            <person name="Xu L."/>
        </authorList>
    </citation>
    <scope>NUCLEOTIDE SEQUENCE [LARGE SCALE GENOMIC DNA]</scope>
    <source>
        <strain evidence="3 4">LN3S3</strain>
    </source>
</reference>
<name>A0A514CP95_9BACT</name>
<sequence>MPKLTPNWLVNKKEYFSERLLPAIIWSLILAWLILSPGNKLPDVSKVPGMDKIGHFGLFAGLLFFWNRVWNHSHKPFSKKKFITNYLVLGIIFAILVEWLQQLAPNRAFDLLDIAANLLGSAVGTVCFYILYKKKSKLV</sequence>
<dbReference type="AlphaFoldDB" id="A0A514CP95"/>
<evidence type="ECO:0000313" key="3">
    <source>
        <dbReference type="EMBL" id="QDH81633.1"/>
    </source>
</evidence>
<evidence type="ECO:0000256" key="1">
    <source>
        <dbReference type="SAM" id="Phobius"/>
    </source>
</evidence>
<accession>A0A514CP95</accession>
<evidence type="ECO:0000259" key="2">
    <source>
        <dbReference type="Pfam" id="PF04892"/>
    </source>
</evidence>
<feature type="transmembrane region" description="Helical" evidence="1">
    <location>
        <begin position="82"/>
        <end position="102"/>
    </location>
</feature>
<dbReference type="InterPro" id="IPR006976">
    <property type="entry name" value="VanZ-like"/>
</dbReference>
<dbReference type="Proteomes" id="UP000316614">
    <property type="component" value="Chromosome"/>
</dbReference>
<feature type="transmembrane region" description="Helical" evidence="1">
    <location>
        <begin position="20"/>
        <end position="38"/>
    </location>
</feature>